<dbReference type="EMBL" id="QKKF02036185">
    <property type="protein sequence ID" value="RZF32637.1"/>
    <property type="molecule type" value="Genomic_DNA"/>
</dbReference>
<keyword evidence="1" id="KW-0472">Membrane</keyword>
<keyword evidence="1" id="KW-0812">Transmembrane</keyword>
<proteinExistence type="predicted"/>
<dbReference type="InParanoid" id="A0A482WGL2"/>
<dbReference type="Proteomes" id="UP000291343">
    <property type="component" value="Unassembled WGS sequence"/>
</dbReference>
<reference evidence="2 3" key="1">
    <citation type="journal article" date="2017" name="Gigascience">
        <title>Genome sequence of the small brown planthopper, Laodelphax striatellus.</title>
        <authorList>
            <person name="Zhu J."/>
            <person name="Jiang F."/>
            <person name="Wang X."/>
            <person name="Yang P."/>
            <person name="Bao Y."/>
            <person name="Zhao W."/>
            <person name="Wang W."/>
            <person name="Lu H."/>
            <person name="Wang Q."/>
            <person name="Cui N."/>
            <person name="Li J."/>
            <person name="Chen X."/>
            <person name="Luo L."/>
            <person name="Yu J."/>
            <person name="Kang L."/>
            <person name="Cui F."/>
        </authorList>
    </citation>
    <scope>NUCLEOTIDE SEQUENCE [LARGE SCALE GENOMIC DNA]</scope>
    <source>
        <strain evidence="2">Lst14</strain>
    </source>
</reference>
<sequence length="98" mass="11121">MKRIRHFVDDGLKRRFTMRMIVADMSARLLQTADEIIGERVAAGYCLACVRKMRKKVLKSPLAESEGYIAEPRLARFIIHFIFLAKIGALLCAQVLVA</sequence>
<evidence type="ECO:0000256" key="1">
    <source>
        <dbReference type="SAM" id="Phobius"/>
    </source>
</evidence>
<feature type="transmembrane region" description="Helical" evidence="1">
    <location>
        <begin position="77"/>
        <end position="97"/>
    </location>
</feature>
<protein>
    <submittedName>
        <fullName evidence="2">Uncharacterized protein</fullName>
    </submittedName>
</protein>
<evidence type="ECO:0000313" key="2">
    <source>
        <dbReference type="EMBL" id="RZF32637.1"/>
    </source>
</evidence>
<keyword evidence="1" id="KW-1133">Transmembrane helix</keyword>
<keyword evidence="3" id="KW-1185">Reference proteome</keyword>
<dbReference type="AlphaFoldDB" id="A0A482WGL2"/>
<organism evidence="2 3">
    <name type="scientific">Laodelphax striatellus</name>
    <name type="common">Small brown planthopper</name>
    <name type="synonym">Delphax striatella</name>
    <dbReference type="NCBI Taxonomy" id="195883"/>
    <lineage>
        <taxon>Eukaryota</taxon>
        <taxon>Metazoa</taxon>
        <taxon>Ecdysozoa</taxon>
        <taxon>Arthropoda</taxon>
        <taxon>Hexapoda</taxon>
        <taxon>Insecta</taxon>
        <taxon>Pterygota</taxon>
        <taxon>Neoptera</taxon>
        <taxon>Paraneoptera</taxon>
        <taxon>Hemiptera</taxon>
        <taxon>Auchenorrhyncha</taxon>
        <taxon>Fulgoroidea</taxon>
        <taxon>Delphacidae</taxon>
        <taxon>Criomorphinae</taxon>
        <taxon>Laodelphax</taxon>
    </lineage>
</organism>
<accession>A0A482WGL2</accession>
<comment type="caution">
    <text evidence="2">The sequence shown here is derived from an EMBL/GenBank/DDBJ whole genome shotgun (WGS) entry which is preliminary data.</text>
</comment>
<name>A0A482WGL2_LAOST</name>
<evidence type="ECO:0000313" key="3">
    <source>
        <dbReference type="Proteomes" id="UP000291343"/>
    </source>
</evidence>
<gene>
    <name evidence="2" type="ORF">LSTR_LSTR017695</name>
</gene>